<sequence>MRLPQVGLRVAVSPSAYPLSALSPPTIWSRNPLPPARHLSPAGNATSPVRTSEFVWLAAARGDVNRHVNTLVTRHLLSSDFGPALDSNIGLNLDFDKALALEKSRNQKPEPYHNESQSLIKIESQNLRISIWILVPPDTGRIHESVDQVRISITYIDRFDCHNFTILTPKLHVALPRSADDKKKMRILIILLVTSALKAVCNICTGDESWFYAYDLETKQQSMVWMFQDEPNPAKTRAGMTRKQDVRTQRRRGRTKLERRAIGYGGRPVYGAPSSRPTRSVKSQMTFLTVFKKRRSISFLVFHVIYDPLVTPHTMWISSVVQFVRDISDD</sequence>
<proteinExistence type="predicted"/>
<dbReference type="EMBL" id="BGZK01000070">
    <property type="protein sequence ID" value="GBP15205.1"/>
    <property type="molecule type" value="Genomic_DNA"/>
</dbReference>
<evidence type="ECO:0000313" key="2">
    <source>
        <dbReference type="Proteomes" id="UP000299102"/>
    </source>
</evidence>
<accession>A0A4C1TMD1</accession>
<protein>
    <submittedName>
        <fullName evidence="1">Uncharacterized protein</fullName>
    </submittedName>
</protein>
<name>A0A4C1TMD1_EUMVA</name>
<reference evidence="1 2" key="1">
    <citation type="journal article" date="2019" name="Commun. Biol.">
        <title>The bagworm genome reveals a unique fibroin gene that provides high tensile strength.</title>
        <authorList>
            <person name="Kono N."/>
            <person name="Nakamura H."/>
            <person name="Ohtoshi R."/>
            <person name="Tomita M."/>
            <person name="Numata K."/>
            <person name="Arakawa K."/>
        </authorList>
    </citation>
    <scope>NUCLEOTIDE SEQUENCE [LARGE SCALE GENOMIC DNA]</scope>
</reference>
<dbReference type="AlphaFoldDB" id="A0A4C1TMD1"/>
<comment type="caution">
    <text evidence="1">The sequence shown here is derived from an EMBL/GenBank/DDBJ whole genome shotgun (WGS) entry which is preliminary data.</text>
</comment>
<keyword evidence="2" id="KW-1185">Reference proteome</keyword>
<evidence type="ECO:0000313" key="1">
    <source>
        <dbReference type="EMBL" id="GBP15205.1"/>
    </source>
</evidence>
<gene>
    <name evidence="1" type="ORF">EVAR_92212_1</name>
</gene>
<dbReference type="Proteomes" id="UP000299102">
    <property type="component" value="Unassembled WGS sequence"/>
</dbReference>
<organism evidence="1 2">
    <name type="scientific">Eumeta variegata</name>
    <name type="common">Bagworm moth</name>
    <name type="synonym">Eumeta japonica</name>
    <dbReference type="NCBI Taxonomy" id="151549"/>
    <lineage>
        <taxon>Eukaryota</taxon>
        <taxon>Metazoa</taxon>
        <taxon>Ecdysozoa</taxon>
        <taxon>Arthropoda</taxon>
        <taxon>Hexapoda</taxon>
        <taxon>Insecta</taxon>
        <taxon>Pterygota</taxon>
        <taxon>Neoptera</taxon>
        <taxon>Endopterygota</taxon>
        <taxon>Lepidoptera</taxon>
        <taxon>Glossata</taxon>
        <taxon>Ditrysia</taxon>
        <taxon>Tineoidea</taxon>
        <taxon>Psychidae</taxon>
        <taxon>Oiketicinae</taxon>
        <taxon>Eumeta</taxon>
    </lineage>
</organism>